<keyword evidence="1" id="KW-1185">Reference proteome</keyword>
<proteinExistence type="predicted"/>
<evidence type="ECO:0000313" key="1">
    <source>
        <dbReference type="Proteomes" id="UP000046395"/>
    </source>
</evidence>
<sequence>MQCTLTSLAPCRKQCHPNVNNHNERWLVDYNGQLNLNACTSRWPRIYIGHQVALLNGLGERTANLVGQCVAVRCILRRFTLQWTNDFKWLLSDSCLLSKRGHIARLRGTVTTACSEV</sequence>
<protein>
    <submittedName>
        <fullName evidence="2">Uncharacterized protein</fullName>
    </submittedName>
</protein>
<dbReference type="AlphaFoldDB" id="A0A5S6QRR0"/>
<dbReference type="WBParaSite" id="TMUE_2000009577.1">
    <property type="protein sequence ID" value="TMUE_2000009577.1"/>
    <property type="gene ID" value="WBGene00287029"/>
</dbReference>
<organism evidence="1 2">
    <name type="scientific">Trichuris muris</name>
    <name type="common">Mouse whipworm</name>
    <dbReference type="NCBI Taxonomy" id="70415"/>
    <lineage>
        <taxon>Eukaryota</taxon>
        <taxon>Metazoa</taxon>
        <taxon>Ecdysozoa</taxon>
        <taxon>Nematoda</taxon>
        <taxon>Enoplea</taxon>
        <taxon>Dorylaimia</taxon>
        <taxon>Trichinellida</taxon>
        <taxon>Trichuridae</taxon>
        <taxon>Trichuris</taxon>
    </lineage>
</organism>
<evidence type="ECO:0000313" key="2">
    <source>
        <dbReference type="WBParaSite" id="TMUE_2000009577.1"/>
    </source>
</evidence>
<accession>A0A5S6QRR0</accession>
<dbReference type="Proteomes" id="UP000046395">
    <property type="component" value="Unassembled WGS sequence"/>
</dbReference>
<name>A0A5S6QRR0_TRIMR</name>
<reference evidence="2" key="1">
    <citation type="submission" date="2019-12" db="UniProtKB">
        <authorList>
            <consortium name="WormBaseParasite"/>
        </authorList>
    </citation>
    <scope>IDENTIFICATION</scope>
</reference>